<keyword evidence="5" id="KW-1185">Reference proteome</keyword>
<dbReference type="EMBL" id="LSSK01001911">
    <property type="protein sequence ID" value="OMH78513.1"/>
    <property type="molecule type" value="Genomic_DNA"/>
</dbReference>
<proteinExistence type="predicted"/>
<gene>
    <name evidence="4" type="ORF">AX774_g6240</name>
    <name evidence="3" type="ORF">AX774_g8089</name>
</gene>
<feature type="domain" description="Carbohydrate-binding module family 19" evidence="2">
    <location>
        <begin position="159"/>
        <end position="188"/>
    </location>
</feature>
<evidence type="ECO:0000313" key="3">
    <source>
        <dbReference type="EMBL" id="OMH78513.1"/>
    </source>
</evidence>
<protein>
    <recommendedName>
        <fullName evidence="2">Carbohydrate-binding module family 19 domain-containing protein</fullName>
    </recommendedName>
</protein>
<accession>A0A1R1PC31</accession>
<dbReference type="Pfam" id="PF03427">
    <property type="entry name" value="CBM_19"/>
    <property type="match status" value="1"/>
</dbReference>
<keyword evidence="1" id="KW-0732">Signal</keyword>
<reference evidence="5" key="1">
    <citation type="submission" date="2017-01" db="EMBL/GenBank/DDBJ databases">
        <authorList>
            <person name="Wang Y."/>
            <person name="White M."/>
            <person name="Kvist S."/>
            <person name="Moncalvo J.-M."/>
        </authorList>
    </citation>
    <scope>NUCLEOTIDE SEQUENCE [LARGE SCALE GENOMIC DNA]</scope>
    <source>
        <strain evidence="5">COL-18-3</strain>
    </source>
</reference>
<dbReference type="InterPro" id="IPR005089">
    <property type="entry name" value="CBM19"/>
</dbReference>
<evidence type="ECO:0000259" key="2">
    <source>
        <dbReference type="Pfam" id="PF03427"/>
    </source>
</evidence>
<dbReference type="AlphaFoldDB" id="A0A1R1PC31"/>
<dbReference type="Proteomes" id="UP000188320">
    <property type="component" value="Unassembled WGS sequence"/>
</dbReference>
<evidence type="ECO:0000256" key="1">
    <source>
        <dbReference type="SAM" id="SignalP"/>
    </source>
</evidence>
<dbReference type="EMBL" id="LSSK01001223">
    <property type="protein sequence ID" value="OMH80333.1"/>
    <property type="molecule type" value="Genomic_DNA"/>
</dbReference>
<comment type="caution">
    <text evidence="3">The sequence shown here is derived from an EMBL/GenBank/DDBJ whole genome shotgun (WGS) entry which is preliminary data.</text>
</comment>
<dbReference type="GO" id="GO:0006032">
    <property type="term" value="P:chitin catabolic process"/>
    <property type="evidence" value="ECO:0007669"/>
    <property type="project" value="InterPro"/>
</dbReference>
<feature type="signal peptide" evidence="1">
    <location>
        <begin position="1"/>
        <end position="24"/>
    </location>
</feature>
<dbReference type="GO" id="GO:0008061">
    <property type="term" value="F:chitin binding"/>
    <property type="evidence" value="ECO:0007669"/>
    <property type="project" value="InterPro"/>
</dbReference>
<name>A0A1R1PC31_ZANCU</name>
<evidence type="ECO:0000313" key="4">
    <source>
        <dbReference type="EMBL" id="OMH80333.1"/>
    </source>
</evidence>
<sequence>MIGISKSIGLALIGFTTLVLSGDAQKKDDYGAVTYNKHDGGKVDYKSYGEYDSYSYGSDRDGYKGGQEYWGYKYHHHRHNCKRRKGKKYYDDDKKYVYQPDYNNKHDDGYKNDYNDGYKNNYNDGYKNNYNDGYGYQQKVWKRGLDEYHQEGKCRGDSYRCTGWNANTYLQCDEGKWLVRECGPGTVCKQNGRHSIYCGYP</sequence>
<feature type="chain" id="PRO_5015068924" description="Carbohydrate-binding module family 19 domain-containing protein" evidence="1">
    <location>
        <begin position="25"/>
        <end position="201"/>
    </location>
</feature>
<dbReference type="OrthoDB" id="6020543at2759"/>
<evidence type="ECO:0000313" key="5">
    <source>
        <dbReference type="Proteomes" id="UP000188320"/>
    </source>
</evidence>
<reference evidence="3" key="2">
    <citation type="submission" date="2017-01" db="EMBL/GenBank/DDBJ databases">
        <authorList>
            <person name="Mah S.A."/>
            <person name="Swanson W.J."/>
            <person name="Moy G.W."/>
            <person name="Vacquier V.D."/>
        </authorList>
    </citation>
    <scope>NUCLEOTIDE SEQUENCE [LARGE SCALE GENOMIC DNA]</scope>
    <source>
        <strain evidence="3">COL-18-3</strain>
    </source>
</reference>
<organism evidence="3 5">
    <name type="scientific">Zancudomyces culisetae</name>
    <name type="common">Gut fungus</name>
    <name type="synonym">Smittium culisetae</name>
    <dbReference type="NCBI Taxonomy" id="1213189"/>
    <lineage>
        <taxon>Eukaryota</taxon>
        <taxon>Fungi</taxon>
        <taxon>Fungi incertae sedis</taxon>
        <taxon>Zoopagomycota</taxon>
        <taxon>Kickxellomycotina</taxon>
        <taxon>Harpellomycetes</taxon>
        <taxon>Harpellales</taxon>
        <taxon>Legeriomycetaceae</taxon>
        <taxon>Zancudomyces</taxon>
    </lineage>
</organism>